<dbReference type="EMBL" id="SUNH01000006">
    <property type="protein sequence ID" value="TJZ86167.1"/>
    <property type="molecule type" value="Genomic_DNA"/>
</dbReference>
<dbReference type="AlphaFoldDB" id="A0A4U0QVK0"/>
<protein>
    <submittedName>
        <fullName evidence="1">Uncharacterized protein</fullName>
    </submittedName>
</protein>
<keyword evidence="2" id="KW-1185">Reference proteome</keyword>
<name>A0A4U0QVK0_9RHOB</name>
<sequence length="355" mass="35030">MKDYILRRIVAAYVTDANGVPTAIDILDHLGVSLLSGLTPQPPQVIGALDAISLTVGEDPVTVDLATAFSGATSYETSALPAGVTRSGAIITVTAGAVLAATTITIRGRNAGGLSEPVTLSVAVAAAPPQLATPASISPASGPVGTVFTITPAIWSGTGPFTRAGTLEQAGVVVETRSGSSIAPFPFTGTATGPLPWSETISGPGGSASAEASATIANTAPSLAPAQITVSGDDLVFPAPAITGGAPLPSLSMTALTVNGTSIIGSLSGNTLIGAAIPTSQTRVYFVTWTATNGTVPNAVRTATYTIEAVAQAEWQVSAGPGPNQATLTSVPVPPPVIATAGPDANQVTIEMGAA</sequence>
<evidence type="ECO:0000313" key="2">
    <source>
        <dbReference type="Proteomes" id="UP000306223"/>
    </source>
</evidence>
<proteinExistence type="predicted"/>
<evidence type="ECO:0000313" key="1">
    <source>
        <dbReference type="EMBL" id="TJZ86167.1"/>
    </source>
</evidence>
<accession>A0A4U0QVK0</accession>
<organism evidence="1 2">
    <name type="scientific">Paracoccus hibiscisoli</name>
    <dbReference type="NCBI Taxonomy" id="2023261"/>
    <lineage>
        <taxon>Bacteria</taxon>
        <taxon>Pseudomonadati</taxon>
        <taxon>Pseudomonadota</taxon>
        <taxon>Alphaproteobacteria</taxon>
        <taxon>Rhodobacterales</taxon>
        <taxon>Paracoccaceae</taxon>
        <taxon>Paracoccus</taxon>
    </lineage>
</organism>
<dbReference type="RefSeq" id="WP_136855596.1">
    <property type="nucleotide sequence ID" value="NZ_SUNH01000006.1"/>
</dbReference>
<reference evidence="1 2" key="1">
    <citation type="submission" date="2019-04" db="EMBL/GenBank/DDBJ databases">
        <authorList>
            <person name="Li J."/>
        </authorList>
    </citation>
    <scope>NUCLEOTIDE SEQUENCE [LARGE SCALE GENOMIC DNA]</scope>
    <source>
        <strain evidence="1 2">CCTCC AB2016182</strain>
    </source>
</reference>
<gene>
    <name evidence="1" type="ORF">FA740_04570</name>
</gene>
<comment type="caution">
    <text evidence="1">The sequence shown here is derived from an EMBL/GenBank/DDBJ whole genome shotgun (WGS) entry which is preliminary data.</text>
</comment>
<dbReference type="Proteomes" id="UP000306223">
    <property type="component" value="Unassembled WGS sequence"/>
</dbReference>